<proteinExistence type="inferred from homology"/>
<dbReference type="InterPro" id="IPR002347">
    <property type="entry name" value="SDR_fam"/>
</dbReference>
<dbReference type="OMA" id="RFEQWIV"/>
<sequence>MVIPTSKPFDPLVDVDSLEGKHILITGVLIGTSGLGRSSLFALAFHQPAKIYFTGRNRDSANNIIKTLGQMYPDVNAEFIPTDHSRMSSMRQALQKILEGPFSRLDILMCNAGTMACPPTRTMEGYDIQFATNYMSHALAVNMLLPTMIKTQAEYNSDVRIVLLTSEAYMLHPLGGIDWENIKTNTKSKPLIRPSIDRFLPWGGEWMRYAQSQLANMLLALELSRRYPQIRSIAVMPASISDTNLIRTRSLANRMLIHAVEPVRSPEFGAMTQIWAAGSRKYELTNGGYYQAVGVEGWHVRKSRDVVLGARLWNWTATELGLKDS</sequence>
<gene>
    <name evidence="3" type="ORF">COCHEDRAFT_1192592</name>
</gene>
<reference evidence="4" key="2">
    <citation type="journal article" date="2013" name="PLoS Genet.">
        <title>Comparative genome structure, secondary metabolite, and effector coding capacity across Cochliobolus pathogens.</title>
        <authorList>
            <person name="Condon B.J."/>
            <person name="Leng Y."/>
            <person name="Wu D."/>
            <person name="Bushley K.E."/>
            <person name="Ohm R.A."/>
            <person name="Otillar R."/>
            <person name="Martin J."/>
            <person name="Schackwitz W."/>
            <person name="Grimwood J."/>
            <person name="MohdZainudin N."/>
            <person name="Xue C."/>
            <person name="Wang R."/>
            <person name="Manning V.A."/>
            <person name="Dhillon B."/>
            <person name="Tu Z.J."/>
            <person name="Steffenson B.J."/>
            <person name="Salamov A."/>
            <person name="Sun H."/>
            <person name="Lowry S."/>
            <person name="LaButti K."/>
            <person name="Han J."/>
            <person name="Copeland A."/>
            <person name="Lindquist E."/>
            <person name="Barry K."/>
            <person name="Schmutz J."/>
            <person name="Baker S.E."/>
            <person name="Ciuffetti L.M."/>
            <person name="Grigoriev I.V."/>
            <person name="Zhong S."/>
            <person name="Turgeon B.G."/>
        </authorList>
    </citation>
    <scope>NUCLEOTIDE SEQUENCE [LARGE SCALE GENOMIC DNA]</scope>
    <source>
        <strain evidence="4">C5 / ATCC 48332 / race O</strain>
    </source>
</reference>
<dbReference type="PANTHER" id="PTHR24320:SF154">
    <property type="entry name" value="OXIDOREDUCTASE, SHORT-CHAIN DEHYDROGENASE_REDUCTASE FAMILY (AFU_ORTHOLOGUE AFUA_2G04560)"/>
    <property type="match status" value="1"/>
</dbReference>
<dbReference type="HOGENOM" id="CLU_010194_44_6_1"/>
<keyword evidence="2" id="KW-0560">Oxidoreductase</keyword>
<dbReference type="PANTHER" id="PTHR24320">
    <property type="entry name" value="RETINOL DEHYDROGENASE"/>
    <property type="match status" value="1"/>
</dbReference>
<dbReference type="InterPro" id="IPR036291">
    <property type="entry name" value="NAD(P)-bd_dom_sf"/>
</dbReference>
<dbReference type="Gene3D" id="3.40.50.720">
    <property type="entry name" value="NAD(P)-binding Rossmann-like Domain"/>
    <property type="match status" value="1"/>
</dbReference>
<name>M2UZS2_COCH5</name>
<evidence type="ECO:0000313" key="4">
    <source>
        <dbReference type="Proteomes" id="UP000016936"/>
    </source>
</evidence>
<comment type="similarity">
    <text evidence="1">Belongs to the short-chain dehydrogenases/reductases (SDR) family.</text>
</comment>
<dbReference type="SUPFAM" id="SSF51735">
    <property type="entry name" value="NAD(P)-binding Rossmann-fold domains"/>
    <property type="match status" value="1"/>
</dbReference>
<reference evidence="3 4" key="1">
    <citation type="journal article" date="2012" name="PLoS Pathog.">
        <title>Diverse lifestyles and strategies of plant pathogenesis encoded in the genomes of eighteen Dothideomycetes fungi.</title>
        <authorList>
            <person name="Ohm R.A."/>
            <person name="Feau N."/>
            <person name="Henrissat B."/>
            <person name="Schoch C.L."/>
            <person name="Horwitz B.A."/>
            <person name="Barry K.W."/>
            <person name="Condon B.J."/>
            <person name="Copeland A.C."/>
            <person name="Dhillon B."/>
            <person name="Glaser F."/>
            <person name="Hesse C.N."/>
            <person name="Kosti I."/>
            <person name="LaButti K."/>
            <person name="Lindquist E.A."/>
            <person name="Lucas S."/>
            <person name="Salamov A.A."/>
            <person name="Bradshaw R.E."/>
            <person name="Ciuffetti L."/>
            <person name="Hamelin R.C."/>
            <person name="Kema G.H.J."/>
            <person name="Lawrence C."/>
            <person name="Scott J.A."/>
            <person name="Spatafora J.W."/>
            <person name="Turgeon B.G."/>
            <person name="de Wit P.J.G.M."/>
            <person name="Zhong S."/>
            <person name="Goodwin S.B."/>
            <person name="Grigoriev I.V."/>
        </authorList>
    </citation>
    <scope>NUCLEOTIDE SEQUENCE [LARGE SCALE GENOMIC DNA]</scope>
    <source>
        <strain evidence="4">C5 / ATCC 48332 / race O</strain>
    </source>
</reference>
<dbReference type="eggNOG" id="KOG1208">
    <property type="taxonomic scope" value="Eukaryota"/>
</dbReference>
<protein>
    <recommendedName>
        <fullName evidence="5">NAD(P)-binding protein</fullName>
    </recommendedName>
</protein>
<evidence type="ECO:0000256" key="2">
    <source>
        <dbReference type="ARBA" id="ARBA00023002"/>
    </source>
</evidence>
<dbReference type="Pfam" id="PF00106">
    <property type="entry name" value="adh_short"/>
    <property type="match status" value="1"/>
</dbReference>
<evidence type="ECO:0008006" key="5">
    <source>
        <dbReference type="Google" id="ProtNLM"/>
    </source>
</evidence>
<dbReference type="GO" id="GO:0016491">
    <property type="term" value="F:oxidoreductase activity"/>
    <property type="evidence" value="ECO:0007669"/>
    <property type="project" value="UniProtKB-KW"/>
</dbReference>
<organism evidence="3 4">
    <name type="scientific">Cochliobolus heterostrophus (strain C5 / ATCC 48332 / race O)</name>
    <name type="common">Southern corn leaf blight fungus</name>
    <name type="synonym">Bipolaris maydis</name>
    <dbReference type="NCBI Taxonomy" id="701091"/>
    <lineage>
        <taxon>Eukaryota</taxon>
        <taxon>Fungi</taxon>
        <taxon>Dikarya</taxon>
        <taxon>Ascomycota</taxon>
        <taxon>Pezizomycotina</taxon>
        <taxon>Dothideomycetes</taxon>
        <taxon>Pleosporomycetidae</taxon>
        <taxon>Pleosporales</taxon>
        <taxon>Pleosporineae</taxon>
        <taxon>Pleosporaceae</taxon>
        <taxon>Bipolaris</taxon>
    </lineage>
</organism>
<dbReference type="Proteomes" id="UP000016936">
    <property type="component" value="Unassembled WGS sequence"/>
</dbReference>
<evidence type="ECO:0000256" key="1">
    <source>
        <dbReference type="ARBA" id="ARBA00006484"/>
    </source>
</evidence>
<evidence type="ECO:0000313" key="3">
    <source>
        <dbReference type="EMBL" id="EMD93212.1"/>
    </source>
</evidence>
<dbReference type="OrthoDB" id="191139at2759"/>
<dbReference type="EMBL" id="KB445573">
    <property type="protein sequence ID" value="EMD93212.1"/>
    <property type="molecule type" value="Genomic_DNA"/>
</dbReference>
<dbReference type="STRING" id="701091.M2UZS2"/>
<accession>M2UZS2</accession>
<keyword evidence="4" id="KW-1185">Reference proteome</keyword>
<dbReference type="AlphaFoldDB" id="M2UZS2"/>